<keyword evidence="3" id="KW-1185">Reference proteome</keyword>
<keyword evidence="1" id="KW-0472">Membrane</keyword>
<dbReference type="InterPro" id="IPR010721">
    <property type="entry name" value="UstE-like"/>
</dbReference>
<dbReference type="STRING" id="391625.PPSIR1_05053"/>
<keyword evidence="1" id="KW-0812">Transmembrane</keyword>
<dbReference type="GO" id="GO:0016020">
    <property type="term" value="C:membrane"/>
    <property type="evidence" value="ECO:0007669"/>
    <property type="project" value="TreeGrafter"/>
</dbReference>
<sequence>MLVGSTMDALPTGSFVALACALVIASPGFYRVVHFIGTGYGFSIAGIALAAAWLHRGSLEPFGLAQLALLVAYGLRLGVFLIRRERRASYQKEREVIERSTEGVTFPVAVSIWLSVAVLYVLMSYPALVVLDALADGQPAHASAIVGVVVMAAGLGLEAWADRQKSRYKAANPERFCDVGLYRFVRCPNYLGESVFWVGQFVTGLAYYTHWSHWLASGLGFVSIQAIMIHSAWRLEQTQSERYGEREDYREYVSRVPILWPLPIYSLKR</sequence>
<keyword evidence="1" id="KW-1133">Transmembrane helix</keyword>
<dbReference type="PANTHER" id="PTHR32251">
    <property type="entry name" value="3-OXO-5-ALPHA-STEROID 4-DEHYDROGENASE"/>
    <property type="match status" value="1"/>
</dbReference>
<dbReference type="AlphaFoldDB" id="A6FWY3"/>
<dbReference type="PANTHER" id="PTHR32251:SF15">
    <property type="entry name" value="3-OXO-5-ALPHA-STEROID 4-DEHYDROGENASE (DUF1295)"/>
    <property type="match status" value="1"/>
</dbReference>
<organism evidence="2 3">
    <name type="scientific">Plesiocystis pacifica SIR-1</name>
    <dbReference type="NCBI Taxonomy" id="391625"/>
    <lineage>
        <taxon>Bacteria</taxon>
        <taxon>Pseudomonadati</taxon>
        <taxon>Myxococcota</taxon>
        <taxon>Polyangia</taxon>
        <taxon>Nannocystales</taxon>
        <taxon>Nannocystaceae</taxon>
        <taxon>Plesiocystis</taxon>
    </lineage>
</organism>
<feature type="transmembrane region" description="Helical" evidence="1">
    <location>
        <begin position="12"/>
        <end position="30"/>
    </location>
</feature>
<comment type="caution">
    <text evidence="2">The sequence shown here is derived from an EMBL/GenBank/DDBJ whole genome shotgun (WGS) entry which is preliminary data.</text>
</comment>
<proteinExistence type="predicted"/>
<feature type="transmembrane region" description="Helical" evidence="1">
    <location>
        <begin position="142"/>
        <end position="161"/>
    </location>
</feature>
<gene>
    <name evidence="2" type="ORF">PPSIR1_05053</name>
</gene>
<feature type="transmembrane region" description="Helical" evidence="1">
    <location>
        <begin position="61"/>
        <end position="82"/>
    </location>
</feature>
<protein>
    <submittedName>
        <fullName evidence="2">Uncharacterized protein</fullName>
    </submittedName>
</protein>
<accession>A6FWY3</accession>
<feature type="transmembrane region" description="Helical" evidence="1">
    <location>
        <begin position="37"/>
        <end position="55"/>
    </location>
</feature>
<dbReference type="Pfam" id="PF06966">
    <property type="entry name" value="DUF1295"/>
    <property type="match status" value="1"/>
</dbReference>
<feature type="transmembrane region" description="Helical" evidence="1">
    <location>
        <begin position="103"/>
        <end position="122"/>
    </location>
</feature>
<dbReference type="eggNOG" id="COG3752">
    <property type="taxonomic scope" value="Bacteria"/>
</dbReference>
<name>A6FWY3_9BACT</name>
<evidence type="ECO:0000313" key="2">
    <source>
        <dbReference type="EMBL" id="EDM81807.1"/>
    </source>
</evidence>
<evidence type="ECO:0000313" key="3">
    <source>
        <dbReference type="Proteomes" id="UP000005801"/>
    </source>
</evidence>
<dbReference type="Proteomes" id="UP000005801">
    <property type="component" value="Unassembled WGS sequence"/>
</dbReference>
<evidence type="ECO:0000256" key="1">
    <source>
        <dbReference type="SAM" id="Phobius"/>
    </source>
</evidence>
<dbReference type="PROSITE" id="PS50244">
    <property type="entry name" value="S5A_REDUCTASE"/>
    <property type="match status" value="1"/>
</dbReference>
<dbReference type="Gene3D" id="1.20.120.1630">
    <property type="match status" value="1"/>
</dbReference>
<reference evidence="2 3" key="1">
    <citation type="submission" date="2007-06" db="EMBL/GenBank/DDBJ databases">
        <authorList>
            <person name="Shimkets L."/>
            <person name="Ferriera S."/>
            <person name="Johnson J."/>
            <person name="Kravitz S."/>
            <person name="Beeson K."/>
            <person name="Sutton G."/>
            <person name="Rogers Y.-H."/>
            <person name="Friedman R."/>
            <person name="Frazier M."/>
            <person name="Venter J.C."/>
        </authorList>
    </citation>
    <scope>NUCLEOTIDE SEQUENCE [LARGE SCALE GENOMIC DNA]</scope>
    <source>
        <strain evidence="2 3">SIR-1</strain>
    </source>
</reference>
<dbReference type="EMBL" id="ABCS01000001">
    <property type="protein sequence ID" value="EDM81807.1"/>
    <property type="molecule type" value="Genomic_DNA"/>
</dbReference>